<keyword evidence="3" id="KW-0255">Endonuclease</keyword>
<sequence>DSAQEGGGAQVRFATFNAALNRPDEGGLIDDLSTPDDAQARAVAEVIQRNRPDVLLVNEFDHDEQGRAARLFQDNYLAEGQNGADPIDYPYRYSAPVNTGVASGMDLDNNGSAVTEPGAPGYAEDAFGFGAFPGQYGMAVFSRYPIDTEAVRTFQTFRWADMPGALLPTDPATGEGFYSDEELEALRLSSKSHWDVPVRTGRGETVHLLAAHPTPPSFDGPEQRNVLRNHDEIRFWADYVDPRESGYIYDDAGTQGGLAPGEKFVVAGDLNADPEDGDGYPGAVAQLLEARRVNGAVRPGSEGGAEAARLQGGANEDHAGDPALDTADFGDDPAPGNLRVDYVLPSRGLPVRGTGVYWPTVADPRSPAAGAASDHRLVWLDLRA</sequence>
<accession>A0ABV8FUB9</accession>
<keyword evidence="3" id="KW-0540">Nuclease</keyword>
<feature type="non-terminal residue" evidence="3">
    <location>
        <position position="1"/>
    </location>
</feature>
<dbReference type="Proteomes" id="UP001595847">
    <property type="component" value="Unassembled WGS sequence"/>
</dbReference>
<dbReference type="RefSeq" id="WP_378536590.1">
    <property type="nucleotide sequence ID" value="NZ_JBHSBH010000014.1"/>
</dbReference>
<dbReference type="InterPro" id="IPR005135">
    <property type="entry name" value="Endo/exonuclease/phosphatase"/>
</dbReference>
<gene>
    <name evidence="3" type="ORF">ACFOVU_21965</name>
</gene>
<dbReference type="Gene3D" id="3.60.10.10">
    <property type="entry name" value="Endonuclease/exonuclease/phosphatase"/>
    <property type="match status" value="1"/>
</dbReference>
<proteinExistence type="predicted"/>
<evidence type="ECO:0000313" key="4">
    <source>
        <dbReference type="Proteomes" id="UP001595847"/>
    </source>
</evidence>
<comment type="caution">
    <text evidence="3">The sequence shown here is derived from an EMBL/GenBank/DDBJ whole genome shotgun (WGS) entry which is preliminary data.</text>
</comment>
<protein>
    <submittedName>
        <fullName evidence="3">Endonuclease/exonuclease/phosphatase family protein</fullName>
    </submittedName>
</protein>
<keyword evidence="3" id="KW-0378">Hydrolase</keyword>
<feature type="region of interest" description="Disordered" evidence="1">
    <location>
        <begin position="297"/>
        <end position="334"/>
    </location>
</feature>
<evidence type="ECO:0000256" key="1">
    <source>
        <dbReference type="SAM" id="MobiDB-lite"/>
    </source>
</evidence>
<reference evidence="4" key="1">
    <citation type="journal article" date="2019" name="Int. J. Syst. Evol. Microbiol.">
        <title>The Global Catalogue of Microorganisms (GCM) 10K type strain sequencing project: providing services to taxonomists for standard genome sequencing and annotation.</title>
        <authorList>
            <consortium name="The Broad Institute Genomics Platform"/>
            <consortium name="The Broad Institute Genome Sequencing Center for Infectious Disease"/>
            <person name="Wu L."/>
            <person name="Ma J."/>
        </authorList>
    </citation>
    <scope>NUCLEOTIDE SEQUENCE [LARGE SCALE GENOMIC DNA]</scope>
    <source>
        <strain evidence="4">TBRC 1826</strain>
    </source>
</reference>
<dbReference type="Pfam" id="PF03372">
    <property type="entry name" value="Exo_endo_phos"/>
    <property type="match status" value="1"/>
</dbReference>
<organism evidence="3 4">
    <name type="scientific">Nocardiopsis sediminis</name>
    <dbReference type="NCBI Taxonomy" id="1778267"/>
    <lineage>
        <taxon>Bacteria</taxon>
        <taxon>Bacillati</taxon>
        <taxon>Actinomycetota</taxon>
        <taxon>Actinomycetes</taxon>
        <taxon>Streptosporangiales</taxon>
        <taxon>Nocardiopsidaceae</taxon>
        <taxon>Nocardiopsis</taxon>
    </lineage>
</organism>
<evidence type="ECO:0000313" key="3">
    <source>
        <dbReference type="EMBL" id="MFC3998607.1"/>
    </source>
</evidence>
<dbReference type="EMBL" id="JBHSBH010000014">
    <property type="protein sequence ID" value="MFC3998607.1"/>
    <property type="molecule type" value="Genomic_DNA"/>
</dbReference>
<dbReference type="SUPFAM" id="SSF56219">
    <property type="entry name" value="DNase I-like"/>
    <property type="match status" value="1"/>
</dbReference>
<keyword evidence="4" id="KW-1185">Reference proteome</keyword>
<dbReference type="InterPro" id="IPR036691">
    <property type="entry name" value="Endo/exonu/phosph_ase_sf"/>
</dbReference>
<evidence type="ECO:0000259" key="2">
    <source>
        <dbReference type="Pfam" id="PF03372"/>
    </source>
</evidence>
<feature type="domain" description="Endonuclease/exonuclease/phosphatase" evidence="2">
    <location>
        <begin position="15"/>
        <end position="375"/>
    </location>
</feature>
<name>A0ABV8FUB9_9ACTN</name>
<dbReference type="GO" id="GO:0004519">
    <property type="term" value="F:endonuclease activity"/>
    <property type="evidence" value="ECO:0007669"/>
    <property type="project" value="UniProtKB-KW"/>
</dbReference>